<dbReference type="AlphaFoldDB" id="A0A061QX19"/>
<reference evidence="3" key="1">
    <citation type="submission" date="2014-05" db="EMBL/GenBank/DDBJ databases">
        <title>The transcriptome of the halophilic microalga Tetraselmis sp. GSL018 isolated from the Great Salt Lake, Utah.</title>
        <authorList>
            <person name="Jinkerson R.E."/>
            <person name="D'Adamo S."/>
            <person name="Posewitz M.C."/>
        </authorList>
    </citation>
    <scope>NUCLEOTIDE SEQUENCE</scope>
    <source>
        <strain evidence="3">GSL018</strain>
    </source>
</reference>
<dbReference type="PANTHER" id="PTHR31016:SF2">
    <property type="entry name" value="OS04G0228100 PROTEIN"/>
    <property type="match status" value="1"/>
</dbReference>
<dbReference type="EMBL" id="GBEZ01021577">
    <property type="protein sequence ID" value="JAC65182.1"/>
    <property type="molecule type" value="Transcribed_RNA"/>
</dbReference>
<feature type="coiled-coil region" evidence="1">
    <location>
        <begin position="294"/>
        <end position="335"/>
    </location>
</feature>
<feature type="region of interest" description="Disordered" evidence="2">
    <location>
        <begin position="104"/>
        <end position="128"/>
    </location>
</feature>
<organism evidence="3">
    <name type="scientific">Tetraselmis sp. GSL018</name>
    <dbReference type="NCBI Taxonomy" id="582737"/>
    <lineage>
        <taxon>Eukaryota</taxon>
        <taxon>Viridiplantae</taxon>
        <taxon>Chlorophyta</taxon>
        <taxon>core chlorophytes</taxon>
        <taxon>Chlorodendrophyceae</taxon>
        <taxon>Chlorodendrales</taxon>
        <taxon>Chlorodendraceae</taxon>
        <taxon>Tetraselmis</taxon>
    </lineage>
</organism>
<evidence type="ECO:0000256" key="1">
    <source>
        <dbReference type="SAM" id="Coils"/>
    </source>
</evidence>
<sequence>MSVASQPIHSSSQVLHKKRMQSTNKRNSAKALGAVRLKDLGGDGLPAVADEKIAVSNTVNGTSPEKVESATCEQLLSPTSRFESELARDQTTDKWFDEQLRRANDENNSCASSGTSKKQPASRTGETAREKLTRQLRSIQETFKQHLNSSVLGFEDPASGEALEGTAFHVGQSAAAESQGPSIFDLGLDAIHRMGQTCADIATRVDTTIEQWLERFQSVEELHRFLDTGGRDARPQTEPSARRGGLAARPKTPAEEATGPLATDSPRPPRNNRRSGAAGGGPATPCARAQEGPLTRLQEEMARKEAEFLRVQEECKRLQAELTYAANKCSALTEENSLLRSSGEPAPFEGAEPDPITEFMAMQLEALLSEKSKLAQENARLARENVTLQDMLTFSLECEDPCEGASESEDHDKDA</sequence>
<feature type="coiled-coil region" evidence="1">
    <location>
        <begin position="364"/>
        <end position="391"/>
    </location>
</feature>
<feature type="region of interest" description="Disordered" evidence="2">
    <location>
        <begin position="1"/>
        <end position="33"/>
    </location>
</feature>
<evidence type="ECO:0000313" key="3">
    <source>
        <dbReference type="EMBL" id="JAC65182.1"/>
    </source>
</evidence>
<protein>
    <submittedName>
        <fullName evidence="3">Uncharacterized protein</fullName>
    </submittedName>
</protein>
<proteinExistence type="predicted"/>
<feature type="compositionally biased region" description="Polar residues" evidence="2">
    <location>
        <begin position="1"/>
        <end position="14"/>
    </location>
</feature>
<feature type="compositionally biased region" description="Polar residues" evidence="2">
    <location>
        <begin position="106"/>
        <end position="125"/>
    </location>
</feature>
<feature type="region of interest" description="Disordered" evidence="2">
    <location>
        <begin position="227"/>
        <end position="290"/>
    </location>
</feature>
<keyword evidence="1" id="KW-0175">Coiled coil</keyword>
<evidence type="ECO:0000256" key="2">
    <source>
        <dbReference type="SAM" id="MobiDB-lite"/>
    </source>
</evidence>
<dbReference type="PANTHER" id="PTHR31016">
    <property type="entry name" value="OS04G0228100 PROTEIN"/>
    <property type="match status" value="1"/>
</dbReference>
<gene>
    <name evidence="3" type="ORF">TSPGSL018_16611</name>
</gene>
<accession>A0A061QX19</accession>
<name>A0A061QX19_9CHLO</name>